<evidence type="ECO:0000313" key="2">
    <source>
        <dbReference type="Proteomes" id="UP000192578"/>
    </source>
</evidence>
<comment type="caution">
    <text evidence="1">The sequence shown here is derived from an EMBL/GenBank/DDBJ whole genome shotgun (WGS) entry which is preliminary data.</text>
</comment>
<keyword evidence="2" id="KW-1185">Reference proteome</keyword>
<proteinExistence type="predicted"/>
<dbReference type="AlphaFoldDB" id="A0A9X6NBP6"/>
<protein>
    <submittedName>
        <fullName evidence="1">Uncharacterized protein</fullName>
    </submittedName>
</protein>
<evidence type="ECO:0000313" key="1">
    <source>
        <dbReference type="EMBL" id="OWA51240.1"/>
    </source>
</evidence>
<sequence>MKVPPGNQPVKIVTTPISVCPDGETGHFSCLRLRQRPDQQGRCSLSELRFCGLTLSGQGSVTSVILTKYPPPGATTNSPSRLVMQENVPEDSLDWGRKAAHLPAFGFEHEETGWTVSSIGSLQILAVYASPAVTSEDVWCFRRCILKIHPEQHGAYI</sequence>
<name>A0A9X6NBP6_HYPEX</name>
<accession>A0A9X6NBP6</accession>
<dbReference type="Proteomes" id="UP000192578">
    <property type="component" value="Unassembled WGS sequence"/>
</dbReference>
<dbReference type="EMBL" id="MTYJ01000219">
    <property type="protein sequence ID" value="OWA51240.1"/>
    <property type="molecule type" value="Genomic_DNA"/>
</dbReference>
<gene>
    <name evidence="1" type="ORF">BV898_15734</name>
</gene>
<organism evidence="1 2">
    <name type="scientific">Hypsibius exemplaris</name>
    <name type="common">Freshwater tardigrade</name>
    <dbReference type="NCBI Taxonomy" id="2072580"/>
    <lineage>
        <taxon>Eukaryota</taxon>
        <taxon>Metazoa</taxon>
        <taxon>Ecdysozoa</taxon>
        <taxon>Tardigrada</taxon>
        <taxon>Eutardigrada</taxon>
        <taxon>Parachela</taxon>
        <taxon>Hypsibioidea</taxon>
        <taxon>Hypsibiidae</taxon>
        <taxon>Hypsibius</taxon>
    </lineage>
</organism>
<reference evidence="2" key="1">
    <citation type="submission" date="2017-01" db="EMBL/GenBank/DDBJ databases">
        <title>Comparative genomics of anhydrobiosis in the tardigrade Hypsibius dujardini.</title>
        <authorList>
            <person name="Yoshida Y."/>
            <person name="Koutsovoulos G."/>
            <person name="Laetsch D."/>
            <person name="Stevens L."/>
            <person name="Kumar S."/>
            <person name="Horikawa D."/>
            <person name="Ishino K."/>
            <person name="Komine S."/>
            <person name="Tomita M."/>
            <person name="Blaxter M."/>
            <person name="Arakawa K."/>
        </authorList>
    </citation>
    <scope>NUCLEOTIDE SEQUENCE [LARGE SCALE GENOMIC DNA]</scope>
    <source>
        <strain evidence="2">Z151</strain>
    </source>
</reference>